<dbReference type="Pfam" id="PF01535">
    <property type="entry name" value="PPR"/>
    <property type="match status" value="2"/>
</dbReference>
<dbReference type="PANTHER" id="PTHR45717">
    <property type="entry name" value="OS12G0527900 PROTEIN"/>
    <property type="match status" value="1"/>
</dbReference>
<dbReference type="InterPro" id="IPR002885">
    <property type="entry name" value="PPR_rpt"/>
</dbReference>
<dbReference type="InterPro" id="IPR011990">
    <property type="entry name" value="TPR-like_helical_dom_sf"/>
</dbReference>
<evidence type="ECO:0000313" key="5">
    <source>
        <dbReference type="RefSeq" id="XP_022140106.1"/>
    </source>
</evidence>
<keyword evidence="2" id="KW-0677">Repeat</keyword>
<accession>A0A6J1CET9</accession>
<dbReference type="GeneID" id="111010842"/>
<dbReference type="NCBIfam" id="TIGR00756">
    <property type="entry name" value="PPR"/>
    <property type="match status" value="1"/>
</dbReference>
<proteinExistence type="inferred from homology"/>
<dbReference type="OrthoDB" id="1890565at2759"/>
<dbReference type="GO" id="GO:0005739">
    <property type="term" value="C:mitochondrion"/>
    <property type="evidence" value="ECO:0007669"/>
    <property type="project" value="TreeGrafter"/>
</dbReference>
<protein>
    <submittedName>
        <fullName evidence="5">Pentatricopeptide repeat-containing protein At2g20710, mitochondrial-like</fullName>
    </submittedName>
</protein>
<dbReference type="PROSITE" id="PS51375">
    <property type="entry name" value="PPR"/>
    <property type="match status" value="1"/>
</dbReference>
<dbReference type="AlphaFoldDB" id="A0A6J1CET9"/>
<dbReference type="RefSeq" id="XP_022140106.1">
    <property type="nucleotide sequence ID" value="XM_022284414.1"/>
</dbReference>
<evidence type="ECO:0000313" key="4">
    <source>
        <dbReference type="Proteomes" id="UP000504603"/>
    </source>
</evidence>
<comment type="similarity">
    <text evidence="1">Belongs to the PPR family. P subfamily.</text>
</comment>
<name>A0A6J1CET9_MOMCH</name>
<dbReference type="PANTHER" id="PTHR45717:SF57">
    <property type="entry name" value="PENTACOTRIPEPTIDE-REPEAT REGION OF PRORP DOMAIN-CONTAINING PROTEIN"/>
    <property type="match status" value="1"/>
</dbReference>
<organism evidence="4 5">
    <name type="scientific">Momordica charantia</name>
    <name type="common">Bitter gourd</name>
    <name type="synonym">Balsam pear</name>
    <dbReference type="NCBI Taxonomy" id="3673"/>
    <lineage>
        <taxon>Eukaryota</taxon>
        <taxon>Viridiplantae</taxon>
        <taxon>Streptophyta</taxon>
        <taxon>Embryophyta</taxon>
        <taxon>Tracheophyta</taxon>
        <taxon>Spermatophyta</taxon>
        <taxon>Magnoliopsida</taxon>
        <taxon>eudicotyledons</taxon>
        <taxon>Gunneridae</taxon>
        <taxon>Pentapetalae</taxon>
        <taxon>rosids</taxon>
        <taxon>fabids</taxon>
        <taxon>Cucurbitales</taxon>
        <taxon>Cucurbitaceae</taxon>
        <taxon>Momordiceae</taxon>
        <taxon>Momordica</taxon>
    </lineage>
</organism>
<reference evidence="5" key="1">
    <citation type="submission" date="2025-08" db="UniProtKB">
        <authorList>
            <consortium name="RefSeq"/>
        </authorList>
    </citation>
    <scope>IDENTIFICATION</scope>
    <source>
        <strain evidence="5">OHB3-1</strain>
    </source>
</reference>
<evidence type="ECO:0000256" key="2">
    <source>
        <dbReference type="ARBA" id="ARBA00022737"/>
    </source>
</evidence>
<dbReference type="KEGG" id="mcha:111010842"/>
<dbReference type="GO" id="GO:0003729">
    <property type="term" value="F:mRNA binding"/>
    <property type="evidence" value="ECO:0007669"/>
    <property type="project" value="UniProtKB-ARBA"/>
</dbReference>
<dbReference type="Gene3D" id="1.25.40.10">
    <property type="entry name" value="Tetratricopeptide repeat domain"/>
    <property type="match status" value="3"/>
</dbReference>
<gene>
    <name evidence="5" type="primary">LOC111010842</name>
</gene>
<evidence type="ECO:0000256" key="3">
    <source>
        <dbReference type="PROSITE-ProRule" id="PRU00708"/>
    </source>
</evidence>
<keyword evidence="4" id="KW-1185">Reference proteome</keyword>
<dbReference type="Pfam" id="PF13041">
    <property type="entry name" value="PPR_2"/>
    <property type="match status" value="1"/>
</dbReference>
<evidence type="ECO:0000256" key="1">
    <source>
        <dbReference type="ARBA" id="ARBA00007626"/>
    </source>
</evidence>
<feature type="repeat" description="PPR" evidence="3">
    <location>
        <begin position="164"/>
        <end position="198"/>
    </location>
</feature>
<sequence>MKLLVPGKQVHPVAFRRILGHFYSMIARDSLYRRISPVGDPNVSVIPVLDQWVREGRPVQREELQKIIKELRIYKRSKHALEISKWMGDKRYLPLSSVDIATRMNLILRVHGLEQVEDYFNSIPSQLKKFQVHVALLNCYAHEKCVDKANAILQKIKEMGFDGAPLPYNIMMNLYYQIGEFERLDPLLQEMEEKGVSYDRYTYSIRLSAYAVASDIKGVDNIVERMELDPRIVPDWSCYVIAANGYLKVGLVDKSLSMLRKSEALLATAKRRGSAFDILLKLYAESGKKDELHRIWKLYKKEKVYNKGYMSMMRSLLILDDIEAAEHIFKDWETWKLSNDLRIPNMLIEAYCRRGLMEKAEALINKAVTGKSKFSVHSWCYLANAYIQKDQLQHTVEALKKAATLCPPELNHFKEILATFLEGKQDVKEAEKVVGLLRAEANSLFAHDVLIDCGDECA</sequence>
<dbReference type="Proteomes" id="UP000504603">
    <property type="component" value="Unplaced"/>
</dbReference>
<dbReference type="SUPFAM" id="SSF48452">
    <property type="entry name" value="TPR-like"/>
    <property type="match status" value="1"/>
</dbReference>